<evidence type="ECO:0000256" key="3">
    <source>
        <dbReference type="ARBA" id="ARBA00023136"/>
    </source>
</evidence>
<keyword evidence="4" id="KW-0458">Lysosome</keyword>
<evidence type="ECO:0000256" key="5">
    <source>
        <dbReference type="ARBA" id="ARBA00038201"/>
    </source>
</evidence>
<comment type="similarity">
    <text evidence="5">Belongs to the VAM6/VPS39 family.</text>
</comment>
<gene>
    <name evidence="8" type="ORF">HNY73_014619</name>
</gene>
<dbReference type="Pfam" id="PF10367">
    <property type="entry name" value="zf-Vps39_C"/>
    <property type="match status" value="1"/>
</dbReference>
<sequence>MHEAYDVIPIVQKLPPGLSIETISAYDDYLLVGTKSGTLLLYQLVPSTKPGPKPGSFQYEVKLLRSNKAFSKKSITQLQVIPDFQMLICLADSIVTAFDLSQFSLQPIVTLPKTKGAHYFTVSVQKHKTLTGEVKLSFRLCVAVKKKLQVLCCTEALYYWKPKDLKFLEFSQDLSLRDVPRTIVWCGESLCIGYKAEYSLMKVTGDPKDLFPTGGKQQEPLVALLPNNQLAVGSDEQTILIDSEGNPTMKYSIKWSEVPIALVHDSPYLIAVLPNSVEIRPIEPRIHVQSIDLQKAKTIVTSKHGWVFVASNSDVWLLHAVSFPEQISQLLAQKQFELALRMADMTNESELEKQQVIQRIENLNAFYLFCKQNFKDAMDLFLKLETDPSHVIGLFPNLLPDEFRSSLEYPDRLPNLQGTELENGLLALTDYLIEVRHRLKSDNTGNIPSMTAIMEAGKTKIRSKKQLLQIIDTTLLKCYLQTNDALVASLLRVKDNYCHIDESERALKQHQKYSELIILYNKKGMHRKALELLMRQAKKSDSPLKGHERTISYLQHLGVEHLDLIFEFAKWVLKEHPEDGLKIFAEDLAETEHLPRQQVLTYLSETEPDLVIPYLEFIIHKWDDETPNFHNTLVNKYCEKILILLTDYRHSLPEGHPPAPAGQEPGELGELRTKLLNFLENSKFYTVERFATYMMNKGLYDEGAIVLGRLGRHEDALTIYIHILQNYAKAENYCRKNYCKDKPGNQDVYLTLLKLYLPSPENQKVNIPVIGYIPPPEPDIERAINILKQYADEIDSFKALSLLPSVIPVSAVKDFLECVLHNIQARKYDVQLRKSLLYAEHLQVQAKSIHFHSYKLIVTDLDMCRVCQKRIGKSAFAHFPTGVTVHYSCKDQYALEA</sequence>
<dbReference type="InterPro" id="IPR036322">
    <property type="entry name" value="WD40_repeat_dom_sf"/>
</dbReference>
<dbReference type="GO" id="GO:0016020">
    <property type="term" value="C:membrane"/>
    <property type="evidence" value="ECO:0007669"/>
    <property type="project" value="TreeGrafter"/>
</dbReference>
<dbReference type="SUPFAM" id="SSF50978">
    <property type="entry name" value="WD40 repeat-like"/>
    <property type="match status" value="1"/>
</dbReference>
<dbReference type="InterPro" id="IPR011990">
    <property type="entry name" value="TPR-like_helical_dom_sf"/>
</dbReference>
<reference evidence="8" key="2">
    <citation type="submission" date="2020-06" db="EMBL/GenBank/DDBJ databases">
        <authorList>
            <person name="Sheffer M."/>
        </authorList>
    </citation>
    <scope>NUCLEOTIDE SEQUENCE</scope>
</reference>
<dbReference type="InterPro" id="IPR000547">
    <property type="entry name" value="Clathrin_H-chain/VPS_repeat"/>
</dbReference>
<keyword evidence="3" id="KW-0472">Membrane</keyword>
<dbReference type="AlphaFoldDB" id="A0A8T0EUW8"/>
<organism evidence="8 9">
    <name type="scientific">Argiope bruennichi</name>
    <name type="common">Wasp spider</name>
    <name type="synonym">Aranea bruennichi</name>
    <dbReference type="NCBI Taxonomy" id="94029"/>
    <lineage>
        <taxon>Eukaryota</taxon>
        <taxon>Metazoa</taxon>
        <taxon>Ecdysozoa</taxon>
        <taxon>Arthropoda</taxon>
        <taxon>Chelicerata</taxon>
        <taxon>Arachnida</taxon>
        <taxon>Araneae</taxon>
        <taxon>Araneomorphae</taxon>
        <taxon>Entelegynae</taxon>
        <taxon>Araneoidea</taxon>
        <taxon>Araneidae</taxon>
        <taxon>Argiope</taxon>
    </lineage>
</organism>
<dbReference type="GO" id="GO:0012505">
    <property type="term" value="C:endomembrane system"/>
    <property type="evidence" value="ECO:0007669"/>
    <property type="project" value="UniProtKB-SubCell"/>
</dbReference>
<dbReference type="PANTHER" id="PTHR12894">
    <property type="entry name" value="CNH DOMAIN CONTAINING"/>
    <property type="match status" value="1"/>
</dbReference>
<dbReference type="GO" id="GO:0006886">
    <property type="term" value="P:intracellular protein transport"/>
    <property type="evidence" value="ECO:0007669"/>
    <property type="project" value="UniProtKB-UniRule"/>
</dbReference>
<name>A0A8T0EUW8_ARGBR</name>
<feature type="domain" description="CNH" evidence="7">
    <location>
        <begin position="17"/>
        <end position="306"/>
    </location>
</feature>
<dbReference type="EMBL" id="JABXBU010002072">
    <property type="protein sequence ID" value="KAF8777819.1"/>
    <property type="molecule type" value="Genomic_DNA"/>
</dbReference>
<dbReference type="InterPro" id="IPR019453">
    <property type="entry name" value="VPS39/TGFA1_Znf"/>
</dbReference>
<evidence type="ECO:0000313" key="8">
    <source>
        <dbReference type="EMBL" id="KAF8777819.1"/>
    </source>
</evidence>
<comment type="caution">
    <text evidence="8">The sequence shown here is derived from an EMBL/GenBank/DDBJ whole genome shotgun (WGS) entry which is preliminary data.</text>
</comment>
<dbReference type="PROSITE" id="PS50219">
    <property type="entry name" value="CNH"/>
    <property type="match status" value="1"/>
</dbReference>
<protein>
    <submittedName>
        <fullName evidence="8">Vam6/Vps39-like protein like</fullName>
    </submittedName>
</protein>
<evidence type="ECO:0000256" key="2">
    <source>
        <dbReference type="ARBA" id="ARBA00004371"/>
    </source>
</evidence>
<dbReference type="InterPro" id="IPR019452">
    <property type="entry name" value="VPS39/TGF_beta_rcpt-assoc_1"/>
</dbReference>
<dbReference type="PROSITE" id="PS50236">
    <property type="entry name" value="CHCR"/>
    <property type="match status" value="1"/>
</dbReference>
<evidence type="ECO:0000259" key="7">
    <source>
        <dbReference type="PROSITE" id="PS50219"/>
    </source>
</evidence>
<proteinExistence type="inferred from homology"/>
<accession>A0A8T0EUW8</accession>
<dbReference type="InterPro" id="IPR001180">
    <property type="entry name" value="CNH_dom"/>
</dbReference>
<dbReference type="GO" id="GO:0034058">
    <property type="term" value="P:endosomal vesicle fusion"/>
    <property type="evidence" value="ECO:0007669"/>
    <property type="project" value="TreeGrafter"/>
</dbReference>
<dbReference type="InterPro" id="IPR032914">
    <property type="entry name" value="Vam6/VPS39/TRAP1"/>
</dbReference>
<dbReference type="GO" id="GO:0005764">
    <property type="term" value="C:lysosome"/>
    <property type="evidence" value="ECO:0007669"/>
    <property type="project" value="UniProtKB-SubCell"/>
</dbReference>
<evidence type="ECO:0000256" key="6">
    <source>
        <dbReference type="PROSITE-ProRule" id="PRU01006"/>
    </source>
</evidence>
<evidence type="ECO:0000313" key="9">
    <source>
        <dbReference type="Proteomes" id="UP000807504"/>
    </source>
</evidence>
<dbReference type="Pfam" id="PF00780">
    <property type="entry name" value="CNH"/>
    <property type="match status" value="1"/>
</dbReference>
<reference evidence="8" key="1">
    <citation type="journal article" date="2020" name="bioRxiv">
        <title>Chromosome-level reference genome of the European wasp spider Argiope bruennichi: a resource for studies on range expansion and evolutionary adaptation.</title>
        <authorList>
            <person name="Sheffer M.M."/>
            <person name="Hoppe A."/>
            <person name="Krehenwinkel H."/>
            <person name="Uhl G."/>
            <person name="Kuss A.W."/>
            <person name="Jensen L."/>
            <person name="Jensen C."/>
            <person name="Gillespie R.G."/>
            <person name="Hoff K.J."/>
            <person name="Prost S."/>
        </authorList>
    </citation>
    <scope>NUCLEOTIDE SEQUENCE</scope>
</reference>
<comment type="subcellular location">
    <subcellularLocation>
        <location evidence="1">Endomembrane system</location>
        <topology evidence="1">Peripheral membrane protein</topology>
    </subcellularLocation>
    <subcellularLocation>
        <location evidence="2">Lysosome</location>
    </subcellularLocation>
</comment>
<feature type="repeat" description="CHCR" evidence="6">
    <location>
        <begin position="587"/>
        <end position="765"/>
    </location>
</feature>
<dbReference type="Pfam" id="PF10366">
    <property type="entry name" value="Vps39_1"/>
    <property type="match status" value="1"/>
</dbReference>
<dbReference type="Proteomes" id="UP000807504">
    <property type="component" value="Unassembled WGS sequence"/>
</dbReference>
<dbReference type="PANTHER" id="PTHR12894:SF49">
    <property type="entry name" value="VAM6_VPS39-LIKE PROTEIN"/>
    <property type="match status" value="1"/>
</dbReference>
<dbReference type="GO" id="GO:0006914">
    <property type="term" value="P:autophagy"/>
    <property type="evidence" value="ECO:0007669"/>
    <property type="project" value="TreeGrafter"/>
</dbReference>
<dbReference type="SMART" id="SM00036">
    <property type="entry name" value="CNH"/>
    <property type="match status" value="1"/>
</dbReference>
<keyword evidence="9" id="KW-1185">Reference proteome</keyword>
<dbReference type="Gene3D" id="1.25.40.10">
    <property type="entry name" value="Tetratricopeptide repeat domain"/>
    <property type="match status" value="1"/>
</dbReference>
<evidence type="ECO:0000256" key="4">
    <source>
        <dbReference type="ARBA" id="ARBA00023228"/>
    </source>
</evidence>
<evidence type="ECO:0000256" key="1">
    <source>
        <dbReference type="ARBA" id="ARBA00004184"/>
    </source>
</evidence>